<organism evidence="5 6">
    <name type="scientific">Trichosporon asahii var. asahii (strain ATCC 90039 / CBS 2479 / JCM 2466 / KCTC 7840 / NBRC 103889/ NCYC 2677 / UAMH 7654)</name>
    <name type="common">Yeast</name>
    <dbReference type="NCBI Taxonomy" id="1186058"/>
    <lineage>
        <taxon>Eukaryota</taxon>
        <taxon>Fungi</taxon>
        <taxon>Dikarya</taxon>
        <taxon>Basidiomycota</taxon>
        <taxon>Agaricomycotina</taxon>
        <taxon>Tremellomycetes</taxon>
        <taxon>Trichosporonales</taxon>
        <taxon>Trichosporonaceae</taxon>
        <taxon>Trichosporon</taxon>
    </lineage>
</organism>
<comment type="caution">
    <text evidence="5">The sequence shown here is derived from an EMBL/GenBank/DDBJ whole genome shotgun (WGS) entry which is preliminary data.</text>
</comment>
<dbReference type="GeneID" id="25984881"/>
<evidence type="ECO:0000259" key="4">
    <source>
        <dbReference type="Pfam" id="PF03537"/>
    </source>
</evidence>
<dbReference type="OrthoDB" id="2108802at2759"/>
<reference evidence="5 6" key="1">
    <citation type="journal article" date="2012" name="Eukaryot. Cell">
        <title>Draft genome sequence of CBS 2479, the standard type strain of Trichosporon asahii.</title>
        <authorList>
            <person name="Yang R.Y."/>
            <person name="Li H.T."/>
            <person name="Zhu H."/>
            <person name="Zhou G.P."/>
            <person name="Wang M."/>
            <person name="Wang L."/>
        </authorList>
    </citation>
    <scope>NUCLEOTIDE SEQUENCE [LARGE SCALE GENOMIC DNA]</scope>
    <source>
        <strain evidence="6">ATCC 90039 / CBS 2479 / JCM 2466 / KCTC 7840 / NCYC 2677 / UAMH 7654</strain>
    </source>
</reference>
<dbReference type="SUPFAM" id="SSF51445">
    <property type="entry name" value="(Trans)glycosidases"/>
    <property type="match status" value="1"/>
</dbReference>
<name>J5QWG8_TRIAS</name>
<evidence type="ECO:0000313" key="6">
    <source>
        <dbReference type="Proteomes" id="UP000002748"/>
    </source>
</evidence>
<dbReference type="RefSeq" id="XP_014179881.1">
    <property type="nucleotide sequence ID" value="XM_014324406.1"/>
</dbReference>
<dbReference type="AlphaFoldDB" id="J5QWG8"/>
<feature type="signal peptide" evidence="3">
    <location>
        <begin position="1"/>
        <end position="26"/>
    </location>
</feature>
<comment type="catalytic activity">
    <reaction evidence="1">
        <text>Hydrolysis of terminal, non-reducing alpha-D-galactose residues in alpha-D-galactosides, including galactose oligosaccharides, galactomannans and galactolipids.</text>
        <dbReference type="EC" id="3.2.1.22"/>
    </reaction>
</comment>
<evidence type="ECO:0000256" key="3">
    <source>
        <dbReference type="SAM" id="SignalP"/>
    </source>
</evidence>
<accession>J5QWG8</accession>
<dbReference type="PANTHER" id="PTHR35273:SF2">
    <property type="entry name" value="ALPHA-GALACTOSIDASE"/>
    <property type="match status" value="1"/>
</dbReference>
<dbReference type="VEuPathDB" id="FungiDB:A1Q1_01367"/>
<feature type="domain" description="Glycoside-hydrolase family GH114 TIM-barrel" evidence="4">
    <location>
        <begin position="29"/>
        <end position="244"/>
    </location>
</feature>
<sequence length="255" mass="27447">MLFATLAALPFAAAAVAPISLPPAGAKPDYQLGGAYNPPSGVGVVVRDREADPAPGIYSICYINGFQGQPDDNTWTGANADLLLRKNGKVVNDPDWDEPILDTSNADKRNRLANIVKGWINGCADKGYRGIELDNFDTFTRFSQLSEENNVEYAKILINHAHSRGLAVAQKNAAEITSVGKAAGFDFAIAESCAVYDECDAYTDVYGQHVIEIEYKGESEKAWGRACGTNNGISKVRRDLNLVASGKGGYYAAWC</sequence>
<dbReference type="InterPro" id="IPR017853">
    <property type="entry name" value="GH"/>
</dbReference>
<feature type="chain" id="PRO_5003785432" description="alpha-galactosidase" evidence="3">
    <location>
        <begin position="27"/>
        <end position="255"/>
    </location>
</feature>
<dbReference type="EMBL" id="ALBS01000170">
    <property type="protein sequence ID" value="EJT49463.1"/>
    <property type="molecule type" value="Genomic_DNA"/>
</dbReference>
<evidence type="ECO:0000256" key="1">
    <source>
        <dbReference type="ARBA" id="ARBA00001255"/>
    </source>
</evidence>
<dbReference type="KEGG" id="tasa:A1Q1_01367"/>
<dbReference type="InterPro" id="IPR013785">
    <property type="entry name" value="Aldolase_TIM"/>
</dbReference>
<keyword evidence="3" id="KW-0732">Signal</keyword>
<dbReference type="Gene3D" id="3.20.20.70">
    <property type="entry name" value="Aldolase class I"/>
    <property type="match status" value="1"/>
</dbReference>
<evidence type="ECO:0000313" key="5">
    <source>
        <dbReference type="EMBL" id="EJT49463.1"/>
    </source>
</evidence>
<dbReference type="Proteomes" id="UP000002748">
    <property type="component" value="Unassembled WGS sequence"/>
</dbReference>
<dbReference type="InterPro" id="IPR004352">
    <property type="entry name" value="GH114_TIM-barrel"/>
</dbReference>
<dbReference type="GO" id="GO:0004557">
    <property type="term" value="F:alpha-galactosidase activity"/>
    <property type="evidence" value="ECO:0007669"/>
    <property type="project" value="UniProtKB-EC"/>
</dbReference>
<proteinExistence type="predicted"/>
<gene>
    <name evidence="5" type="ORF">A1Q1_01367</name>
</gene>
<protein>
    <recommendedName>
        <fullName evidence="2">alpha-galactosidase</fullName>
        <ecNumber evidence="2">3.2.1.22</ecNumber>
    </recommendedName>
</protein>
<dbReference type="EC" id="3.2.1.22" evidence="2"/>
<dbReference type="PANTHER" id="PTHR35273">
    <property type="entry name" value="ALPHA-1,4 POLYGALACTOSAMINIDASE, PUTATIVE (AFU_ORTHOLOGUE AFUA_3G07890)-RELATED"/>
    <property type="match status" value="1"/>
</dbReference>
<evidence type="ECO:0000256" key="2">
    <source>
        <dbReference type="ARBA" id="ARBA00012755"/>
    </source>
</evidence>
<dbReference type="Pfam" id="PF03537">
    <property type="entry name" value="Glyco_hydro_114"/>
    <property type="match status" value="1"/>
</dbReference>
<dbReference type="HOGENOM" id="CLU_051214_2_0_1"/>